<comment type="caution">
    <text evidence="2">The sequence shown here is derived from an EMBL/GenBank/DDBJ whole genome shotgun (WGS) entry which is preliminary data.</text>
</comment>
<feature type="transmembrane region" description="Helical" evidence="1">
    <location>
        <begin position="24"/>
        <end position="46"/>
    </location>
</feature>
<protein>
    <submittedName>
        <fullName evidence="2">Uncharacterized protein</fullName>
    </submittedName>
</protein>
<dbReference type="RefSeq" id="WP_160486787.1">
    <property type="nucleotide sequence ID" value="NZ_WUBR01000003.1"/>
</dbReference>
<dbReference type="Proteomes" id="UP000461409">
    <property type="component" value="Unassembled WGS sequence"/>
</dbReference>
<accession>A0A844XHG3</accession>
<gene>
    <name evidence="2" type="ORF">GRF63_14840</name>
</gene>
<keyword evidence="1" id="KW-0812">Transmembrane</keyword>
<dbReference type="EMBL" id="WUBR01000003">
    <property type="protein sequence ID" value="MWV29179.1"/>
    <property type="molecule type" value="Genomic_DNA"/>
</dbReference>
<evidence type="ECO:0000313" key="3">
    <source>
        <dbReference type="Proteomes" id="UP000461409"/>
    </source>
</evidence>
<dbReference type="AlphaFoldDB" id="A0A844XHG3"/>
<keyword evidence="3" id="KW-1185">Reference proteome</keyword>
<name>A0A844XHG3_9SPHN</name>
<reference evidence="2 3" key="1">
    <citation type="submission" date="2019-12" db="EMBL/GenBank/DDBJ databases">
        <authorList>
            <person name="Lee S.D."/>
        </authorList>
    </citation>
    <scope>NUCLEOTIDE SEQUENCE [LARGE SCALE GENOMIC DNA]</scope>
    <source>
        <strain evidence="2 3">GH3-10</strain>
    </source>
</reference>
<reference evidence="2 3" key="2">
    <citation type="submission" date="2020-02" db="EMBL/GenBank/DDBJ databases">
        <title>Erythrobacter dongmakensis sp. nov., isolated from a tidal mudflat.</title>
        <authorList>
            <person name="Kim I.S."/>
        </authorList>
    </citation>
    <scope>NUCLEOTIDE SEQUENCE [LARGE SCALE GENOMIC DNA]</scope>
    <source>
        <strain evidence="2 3">GH3-10</strain>
    </source>
</reference>
<evidence type="ECO:0000313" key="2">
    <source>
        <dbReference type="EMBL" id="MWV29179.1"/>
    </source>
</evidence>
<keyword evidence="1" id="KW-1133">Transmembrane helix</keyword>
<proteinExistence type="predicted"/>
<sequence>MSKIKDGEVHIDEEDASGGSKEGVVRWVLLISLLAAILILSIIWIVGAMGESEVEQSNTVTYEEQVQ</sequence>
<keyword evidence="1" id="KW-0472">Membrane</keyword>
<organism evidence="2 3">
    <name type="scientific">Aurantiacibacter rhizosphaerae</name>
    <dbReference type="NCBI Taxonomy" id="2691582"/>
    <lineage>
        <taxon>Bacteria</taxon>
        <taxon>Pseudomonadati</taxon>
        <taxon>Pseudomonadota</taxon>
        <taxon>Alphaproteobacteria</taxon>
        <taxon>Sphingomonadales</taxon>
        <taxon>Erythrobacteraceae</taxon>
        <taxon>Aurantiacibacter</taxon>
    </lineage>
</organism>
<evidence type="ECO:0000256" key="1">
    <source>
        <dbReference type="SAM" id="Phobius"/>
    </source>
</evidence>